<feature type="transmembrane region" description="Helical" evidence="1">
    <location>
        <begin position="75"/>
        <end position="100"/>
    </location>
</feature>
<keyword evidence="1" id="KW-0812">Transmembrane</keyword>
<feature type="transmembrane region" description="Helical" evidence="1">
    <location>
        <begin position="341"/>
        <end position="366"/>
    </location>
</feature>
<name>A0ABQ9CA58_9ROSI</name>
<evidence type="ECO:0000313" key="3">
    <source>
        <dbReference type="EMBL" id="KAJ6395168.1"/>
    </source>
</evidence>
<sequence length="607" mass="64100">MRFILKQALLFFLLYVVFSACILAESDSDNSVRLRSAPHKNVRSIVIDGSGTENADDFDGTSGGLEERKGGYNRVSISTVALFTLAMAVATGLGAVPFFFVELDPHWEGLCGGMAAGVMLAASFDLIQEGQSHGAGSWVVIGILSGGIFILLCKKFLEQYGEVSMLDIEGADATKVVLVIGIMTLHSFGEGFWCWCLFCWLKRLFSRTFGNFGHSRAQHTGGVSCEHDACIEGFFSAKCNVVECNHILASDHVETSGAVPYLSNQNASLVIIARSYCRQIVARCSSCRVSTISCVAAARIFVLQEASPPQVASAATISVAFMEALSTAFENFSHDYSSEDASGFFVSLLFGLGPLLGGFILVAFALAFHLQHALLMGAASGIAFVLAAWRPMQLLVYSKMGFSPLVFLLALGAAFVHVSSSSILKIAGRKKASVSNLPIVTGFPVSVHTLQSFLSCGAVAFHALAEGLALGVAAPKAYGLGRHMVLPVSLHGLPRGAAVASCIFGATDSWHSALAAATLIGFVGPVTAIGAILARIDYSGLDHVMVFACGGLLPSFGSIIRRGVRLDTRRGGFGLAVGVGFASLCLMCTKLVCLHTPYCNSAPEAVR</sequence>
<keyword evidence="4" id="KW-1185">Reference proteome</keyword>
<feature type="transmembrane region" description="Helical" evidence="1">
    <location>
        <begin position="540"/>
        <end position="560"/>
    </location>
</feature>
<protein>
    <recommendedName>
        <fullName evidence="5">Zinc transporter</fullName>
    </recommendedName>
</protein>
<feature type="transmembrane region" description="Helical" evidence="1">
    <location>
        <begin position="373"/>
        <end position="390"/>
    </location>
</feature>
<evidence type="ECO:0008006" key="5">
    <source>
        <dbReference type="Google" id="ProtNLM"/>
    </source>
</evidence>
<keyword evidence="1" id="KW-1133">Transmembrane helix</keyword>
<proteinExistence type="predicted"/>
<feature type="signal peptide" evidence="2">
    <location>
        <begin position="1"/>
        <end position="19"/>
    </location>
</feature>
<dbReference type="PANTHER" id="PTHR11040:SF70">
    <property type="entry name" value="OS05G0316100 PROTEIN"/>
    <property type="match status" value="1"/>
</dbReference>
<reference evidence="3" key="2">
    <citation type="journal article" date="2023" name="Int. J. Mol. Sci.">
        <title>De Novo Assembly and Annotation of 11 Diverse Shrub Willow (Salix) Genomes Reveals Novel Gene Organization in Sex-Linked Regions.</title>
        <authorList>
            <person name="Hyden B."/>
            <person name="Feng K."/>
            <person name="Yates T.B."/>
            <person name="Jawdy S."/>
            <person name="Cereghino C."/>
            <person name="Smart L.B."/>
            <person name="Muchero W."/>
        </authorList>
    </citation>
    <scope>NUCLEOTIDE SEQUENCE</scope>
    <source>
        <tissue evidence="3">Shoot tip</tissue>
    </source>
</reference>
<evidence type="ECO:0000256" key="1">
    <source>
        <dbReference type="SAM" id="Phobius"/>
    </source>
</evidence>
<evidence type="ECO:0000313" key="4">
    <source>
        <dbReference type="Proteomes" id="UP001141253"/>
    </source>
</evidence>
<dbReference type="EMBL" id="JAPFFI010000004">
    <property type="protein sequence ID" value="KAJ6395168.1"/>
    <property type="molecule type" value="Genomic_DNA"/>
</dbReference>
<feature type="transmembrane region" description="Helical" evidence="1">
    <location>
        <begin position="107"/>
        <end position="127"/>
    </location>
</feature>
<comment type="caution">
    <text evidence="3">The sequence shown here is derived from an EMBL/GenBank/DDBJ whole genome shotgun (WGS) entry which is preliminary data.</text>
</comment>
<feature type="transmembrane region" description="Helical" evidence="1">
    <location>
        <begin position="402"/>
        <end position="424"/>
    </location>
</feature>
<feature type="transmembrane region" description="Helical" evidence="1">
    <location>
        <begin position="133"/>
        <end position="152"/>
    </location>
</feature>
<feature type="transmembrane region" description="Helical" evidence="1">
    <location>
        <begin position="513"/>
        <end position="534"/>
    </location>
</feature>
<organism evidence="3 4">
    <name type="scientific">Salix suchowensis</name>
    <dbReference type="NCBI Taxonomy" id="1278906"/>
    <lineage>
        <taxon>Eukaryota</taxon>
        <taxon>Viridiplantae</taxon>
        <taxon>Streptophyta</taxon>
        <taxon>Embryophyta</taxon>
        <taxon>Tracheophyta</taxon>
        <taxon>Spermatophyta</taxon>
        <taxon>Magnoliopsida</taxon>
        <taxon>eudicotyledons</taxon>
        <taxon>Gunneridae</taxon>
        <taxon>Pentapetalae</taxon>
        <taxon>rosids</taxon>
        <taxon>fabids</taxon>
        <taxon>Malpighiales</taxon>
        <taxon>Salicaceae</taxon>
        <taxon>Saliceae</taxon>
        <taxon>Salix</taxon>
    </lineage>
</organism>
<feature type="chain" id="PRO_5045908471" description="Zinc transporter" evidence="2">
    <location>
        <begin position="20"/>
        <end position="607"/>
    </location>
</feature>
<keyword evidence="2" id="KW-0732">Signal</keyword>
<gene>
    <name evidence="3" type="ORF">OIU77_020431</name>
</gene>
<keyword evidence="1" id="KW-0472">Membrane</keyword>
<feature type="transmembrane region" description="Helical" evidence="1">
    <location>
        <begin position="572"/>
        <end position="592"/>
    </location>
</feature>
<reference evidence="3" key="1">
    <citation type="submission" date="2022-10" db="EMBL/GenBank/DDBJ databases">
        <authorList>
            <person name="Hyden B.L."/>
            <person name="Feng K."/>
            <person name="Yates T."/>
            <person name="Jawdy S."/>
            <person name="Smart L.B."/>
            <person name="Muchero W."/>
        </authorList>
    </citation>
    <scope>NUCLEOTIDE SEQUENCE</scope>
    <source>
        <tissue evidence="3">Shoot tip</tissue>
    </source>
</reference>
<accession>A0ABQ9CA58</accession>
<dbReference type="PROSITE" id="PS51257">
    <property type="entry name" value="PROKAR_LIPOPROTEIN"/>
    <property type="match status" value="1"/>
</dbReference>
<dbReference type="PANTHER" id="PTHR11040">
    <property type="entry name" value="ZINC/IRON TRANSPORTER"/>
    <property type="match status" value="1"/>
</dbReference>
<dbReference type="Proteomes" id="UP001141253">
    <property type="component" value="Chromosome 4"/>
</dbReference>
<evidence type="ECO:0000256" key="2">
    <source>
        <dbReference type="SAM" id="SignalP"/>
    </source>
</evidence>